<protein>
    <submittedName>
        <fullName evidence="4">RNA polymerase ECF family sigma subunit</fullName>
    </submittedName>
</protein>
<feature type="domain" description="DUF6596" evidence="3">
    <location>
        <begin position="221"/>
        <end position="321"/>
    </location>
</feature>
<dbReference type="Pfam" id="PF20239">
    <property type="entry name" value="DUF6596"/>
    <property type="match status" value="1"/>
</dbReference>
<dbReference type="InterPro" id="IPR036388">
    <property type="entry name" value="WH-like_DNA-bd_sf"/>
</dbReference>
<name>A0A498C6D5_9GAMM</name>
<dbReference type="InterPro" id="IPR014284">
    <property type="entry name" value="RNA_pol_sigma-70_dom"/>
</dbReference>
<dbReference type="Gene3D" id="1.10.10.10">
    <property type="entry name" value="Winged helix-like DNA-binding domain superfamily/Winged helix DNA-binding domain"/>
    <property type="match status" value="1"/>
</dbReference>
<dbReference type="GO" id="GO:0016987">
    <property type="term" value="F:sigma factor activity"/>
    <property type="evidence" value="ECO:0007669"/>
    <property type="project" value="InterPro"/>
</dbReference>
<proteinExistence type="predicted"/>
<feature type="domain" description="RNA polymerase sigma factor 70 region 4 type 2" evidence="2">
    <location>
        <begin position="152"/>
        <end position="203"/>
    </location>
</feature>
<dbReference type="AlphaFoldDB" id="A0A498C6D5"/>
<dbReference type="Pfam" id="PF04542">
    <property type="entry name" value="Sigma70_r2"/>
    <property type="match status" value="1"/>
</dbReference>
<reference evidence="4 5" key="1">
    <citation type="submission" date="2018-10" db="EMBL/GenBank/DDBJ databases">
        <title>Comparative analysis of microorganisms from saline springs in Andes Mountain Range, Colombia.</title>
        <authorList>
            <person name="Rubin E."/>
        </authorList>
    </citation>
    <scope>NUCLEOTIDE SEQUENCE [LARGE SCALE GENOMIC DNA]</scope>
    <source>
        <strain evidence="4 5">USBA GBX 843</strain>
    </source>
</reference>
<dbReference type="GO" id="GO:0003677">
    <property type="term" value="F:DNA binding"/>
    <property type="evidence" value="ECO:0007669"/>
    <property type="project" value="InterPro"/>
</dbReference>
<evidence type="ECO:0000313" key="4">
    <source>
        <dbReference type="EMBL" id="RLK51824.1"/>
    </source>
</evidence>
<evidence type="ECO:0000259" key="3">
    <source>
        <dbReference type="Pfam" id="PF20239"/>
    </source>
</evidence>
<dbReference type="Pfam" id="PF08281">
    <property type="entry name" value="Sigma70_r4_2"/>
    <property type="match status" value="1"/>
</dbReference>
<evidence type="ECO:0000259" key="1">
    <source>
        <dbReference type="Pfam" id="PF04542"/>
    </source>
</evidence>
<dbReference type="InterPro" id="IPR007627">
    <property type="entry name" value="RNA_pol_sigma70_r2"/>
</dbReference>
<dbReference type="InterPro" id="IPR013324">
    <property type="entry name" value="RNA_pol_sigma_r3/r4-like"/>
</dbReference>
<evidence type="ECO:0000313" key="5">
    <source>
        <dbReference type="Proteomes" id="UP000274786"/>
    </source>
</evidence>
<dbReference type="InterPro" id="IPR013249">
    <property type="entry name" value="RNA_pol_sigma70_r4_t2"/>
</dbReference>
<gene>
    <name evidence="4" type="ORF">BCL79_2967</name>
</gene>
<feature type="domain" description="RNA polymerase sigma-70 region 2" evidence="1">
    <location>
        <begin position="52"/>
        <end position="114"/>
    </location>
</feature>
<comment type="caution">
    <text evidence="4">The sequence shown here is derived from an EMBL/GenBank/DDBJ whole genome shotgun (WGS) entry which is preliminary data.</text>
</comment>
<dbReference type="GO" id="GO:0006352">
    <property type="term" value="P:DNA-templated transcription initiation"/>
    <property type="evidence" value="ECO:0007669"/>
    <property type="project" value="InterPro"/>
</dbReference>
<dbReference type="SUPFAM" id="SSF88946">
    <property type="entry name" value="Sigma2 domain of RNA polymerase sigma factors"/>
    <property type="match status" value="1"/>
</dbReference>
<evidence type="ECO:0000259" key="2">
    <source>
        <dbReference type="Pfam" id="PF08281"/>
    </source>
</evidence>
<organism evidence="4 5">
    <name type="scientific">Stenotrophomonas rhizophila</name>
    <dbReference type="NCBI Taxonomy" id="216778"/>
    <lineage>
        <taxon>Bacteria</taxon>
        <taxon>Pseudomonadati</taxon>
        <taxon>Pseudomonadota</taxon>
        <taxon>Gammaproteobacteria</taxon>
        <taxon>Lysobacterales</taxon>
        <taxon>Lysobacteraceae</taxon>
        <taxon>Stenotrophomonas</taxon>
    </lineage>
</organism>
<dbReference type="InterPro" id="IPR013325">
    <property type="entry name" value="RNA_pol_sigma_r2"/>
</dbReference>
<dbReference type="PANTHER" id="PTHR47756">
    <property type="entry name" value="BLL6612 PROTEIN-RELATED"/>
    <property type="match status" value="1"/>
</dbReference>
<dbReference type="Gene3D" id="1.10.1740.10">
    <property type="match status" value="1"/>
</dbReference>
<dbReference type="EMBL" id="RCDC01000006">
    <property type="protein sequence ID" value="RLK51824.1"/>
    <property type="molecule type" value="Genomic_DNA"/>
</dbReference>
<dbReference type="PANTHER" id="PTHR47756:SF1">
    <property type="entry name" value="BLL0085 PROTEIN"/>
    <property type="match status" value="1"/>
</dbReference>
<dbReference type="SUPFAM" id="SSF88659">
    <property type="entry name" value="Sigma3 and sigma4 domains of RNA polymerase sigma factors"/>
    <property type="match status" value="1"/>
</dbReference>
<dbReference type="InterPro" id="IPR046531">
    <property type="entry name" value="DUF6596"/>
</dbReference>
<dbReference type="NCBIfam" id="TIGR02937">
    <property type="entry name" value="sigma70-ECF"/>
    <property type="match status" value="1"/>
</dbReference>
<accession>A0A498C6D5</accession>
<sequence>MGTCGRSRTWRANPGDGTPRCGLCHGRTGALIGRMDTALTQRLETIWRMESPVLTARLTRLLGGDVGRAEELVQDTWLDALERWPSQGVPDNPGAWLMTTARNRAIDVLRQHQRVAGQHAQYGSALEPLPLPAPDDSDALEDDIGDDLLRLMFVACHPVLAADARVALTLRLLGGLTTEEIARAFLAPEPTIAQRIVRAKRTLAQKQVPFEVPRQAALPERLASVLEVVYLIFNEGYAASAGDDWMRPALCDEALRLGRVLASRLPTWPQVHGLLALMELQASRTAARTDATGTPILLPDQDRTRWDWLQIARGQAALQQAIALGGGDDPYALQAAIAECHARARRAEDTDWARMAALYARLAQVQPSPVVDLNRAVAVSRAQGAAAAWPLVEQLSADARLRDYAPLAVVQGDLLAQLGRAADARAAFERAAALTANGRERALLQARAEALAQG</sequence>
<dbReference type="Proteomes" id="UP000274786">
    <property type="component" value="Unassembled WGS sequence"/>
</dbReference>